<feature type="domain" description="Pyrimidine/purine nucleotide 5'-monophosphate nucleosidase C-terminal" evidence="4">
    <location>
        <begin position="335"/>
        <end position="455"/>
    </location>
</feature>
<dbReference type="InterPro" id="IPR021826">
    <property type="entry name" value="PpnN_C"/>
</dbReference>
<dbReference type="InterPro" id="IPR031100">
    <property type="entry name" value="LOG_fam"/>
</dbReference>
<evidence type="ECO:0000313" key="7">
    <source>
        <dbReference type="Proteomes" id="UP001149719"/>
    </source>
</evidence>
<evidence type="ECO:0000313" key="6">
    <source>
        <dbReference type="EMBL" id="MCZ2722146.1"/>
    </source>
</evidence>
<dbReference type="InterPro" id="IPR049788">
    <property type="entry name" value="PpnN"/>
</dbReference>
<proteinExistence type="predicted"/>
<dbReference type="RefSeq" id="WP_269125548.1">
    <property type="nucleotide sequence ID" value="NZ_JAPUBN010000016.1"/>
</dbReference>
<dbReference type="GO" id="GO:0047405">
    <property type="term" value="F:pyrimidine-5'-nucleotide nucleosidase activity"/>
    <property type="evidence" value="ECO:0007669"/>
    <property type="project" value="UniProtKB-EC"/>
</dbReference>
<keyword evidence="6" id="KW-0378">Hydrolase</keyword>
<evidence type="ECO:0000259" key="4">
    <source>
        <dbReference type="Pfam" id="PF11892"/>
    </source>
</evidence>
<dbReference type="Pfam" id="PF14793">
    <property type="entry name" value="DUF4478"/>
    <property type="match status" value="1"/>
</dbReference>
<evidence type="ECO:0000259" key="5">
    <source>
        <dbReference type="Pfam" id="PF14793"/>
    </source>
</evidence>
<dbReference type="InterPro" id="IPR037153">
    <property type="entry name" value="PpnN-like_sf"/>
</dbReference>
<evidence type="ECO:0000256" key="3">
    <source>
        <dbReference type="ARBA" id="ARBA00031983"/>
    </source>
</evidence>
<evidence type="ECO:0000256" key="1">
    <source>
        <dbReference type="ARBA" id="ARBA00000274"/>
    </source>
</evidence>
<sequence>MQYQDRVNALVAPKGALEMLSQDEISRISEDSGQLHELFRRCSLAILNCGSDSDDAQAVMDEFNDFEIRIIQQERGVKLQLINAPSSAFVDGKMIRSVREMLFSVLRDIIFTHHEYNLARGLADASSDKITNVVFELLRNANVFRRSDDLDLIVCWGGHSIARHEYDYTKKVGHELGLRDLNICTGCGPGAMKGPMKGAAIAHAKQRIKDGVYLGLTEPGIIAAESPNPIVNQLVIMPDIEKRLEAFVRAGHGIIVFPGGAGTAEEILYLLGILLHPKNDNIPFPVVFTGPKESASYFEQIHEFIGEVLGKEAQAKYQIIIDDESTVAKVMKDGMDEVKAYRRLHHDAFYYNWKLHIPEEFQRPFEPNHERVAALNLNFDQPVHLLAADLRRAFSSIVAGNVKANGVSYIKEHGPFEIHGDKALLAKLDLLLQAFVSQQRMKLPGSEYIPCYKVVTGER</sequence>
<dbReference type="EC" id="3.2.2.4" evidence="2"/>
<keyword evidence="6" id="KW-0326">Glycosidase</keyword>
<dbReference type="Gene3D" id="3.40.50.450">
    <property type="match status" value="1"/>
</dbReference>
<accession>A0ABT4JV64</accession>
<dbReference type="PANTHER" id="PTHR43393:SF1">
    <property type="entry name" value="PYRIMIDINE_PURINE NUCLEOTIDE 5'-MONOPHOSPHATE NUCLEOSIDASE"/>
    <property type="match status" value="1"/>
</dbReference>
<feature type="domain" description="Pyrimidine/purine nucleotide 5'-monophosphate nucleosidase N-terminal" evidence="5">
    <location>
        <begin position="10"/>
        <end position="115"/>
    </location>
</feature>
<dbReference type="PANTHER" id="PTHR43393">
    <property type="entry name" value="CYTOKININ RIBOSIDE 5'-MONOPHOSPHATE PHOSPHORIBOHYDROLASE"/>
    <property type="match status" value="1"/>
</dbReference>
<keyword evidence="7" id="KW-1185">Reference proteome</keyword>
<reference evidence="6" key="1">
    <citation type="submission" date="2022-12" db="EMBL/GenBank/DDBJ databases">
        <title>Marinomonas 15G1-11 sp. nov, isolated from marine algae.</title>
        <authorList>
            <person name="Butt M."/>
            <person name="Choi D.G."/>
            <person name="Kim J.M."/>
            <person name="Lee J.K."/>
            <person name="Baek J.H."/>
            <person name="Jeon C.O."/>
        </authorList>
    </citation>
    <scope>NUCLEOTIDE SEQUENCE</scope>
    <source>
        <strain evidence="6">15G1-11</strain>
    </source>
</reference>
<dbReference type="NCBIfam" id="NF038390">
    <property type="entry name" value="Nsidase_PpnN"/>
    <property type="match status" value="1"/>
</dbReference>
<comment type="caution">
    <text evidence="6">The sequence shown here is derived from an EMBL/GenBank/DDBJ whole genome shotgun (WGS) entry which is preliminary data.</text>
</comment>
<name>A0ABT4JV64_9GAMM</name>
<dbReference type="Pfam" id="PF11892">
    <property type="entry name" value="PpnN_C"/>
    <property type="match status" value="1"/>
</dbReference>
<evidence type="ECO:0000256" key="2">
    <source>
        <dbReference type="ARBA" id="ARBA00011985"/>
    </source>
</evidence>
<dbReference type="Pfam" id="PF03641">
    <property type="entry name" value="Lysine_decarbox"/>
    <property type="match status" value="1"/>
</dbReference>
<gene>
    <name evidence="6" type="primary">ppnN</name>
    <name evidence="6" type="ORF">O1D97_10965</name>
</gene>
<dbReference type="InterPro" id="IPR027820">
    <property type="entry name" value="PpnN_N"/>
</dbReference>
<dbReference type="InterPro" id="IPR052341">
    <property type="entry name" value="LOG_family_nucleotidases"/>
</dbReference>
<dbReference type="Proteomes" id="UP001149719">
    <property type="component" value="Unassembled WGS sequence"/>
</dbReference>
<organism evidence="6 7">
    <name type="scientific">Marinomonas phaeophyticola</name>
    <dbReference type="NCBI Taxonomy" id="3004091"/>
    <lineage>
        <taxon>Bacteria</taxon>
        <taxon>Pseudomonadati</taxon>
        <taxon>Pseudomonadota</taxon>
        <taxon>Gammaproteobacteria</taxon>
        <taxon>Oceanospirillales</taxon>
        <taxon>Oceanospirillaceae</taxon>
        <taxon>Marinomonas</taxon>
    </lineage>
</organism>
<dbReference type="SUPFAM" id="SSF102405">
    <property type="entry name" value="MCP/YpsA-like"/>
    <property type="match status" value="1"/>
</dbReference>
<dbReference type="GO" id="GO:0008714">
    <property type="term" value="F:AMP nucleosidase activity"/>
    <property type="evidence" value="ECO:0007669"/>
    <property type="project" value="UniProtKB-EC"/>
</dbReference>
<dbReference type="Gene3D" id="3.30.1850.10">
    <property type="entry name" value="MoCo carrier protein-like"/>
    <property type="match status" value="1"/>
</dbReference>
<protein>
    <recommendedName>
        <fullName evidence="3">AMP nucleosidase</fullName>
        <ecNumber evidence="2">3.2.2.4</ecNumber>
    </recommendedName>
    <alternativeName>
        <fullName evidence="3">AMP nucleosidase</fullName>
    </alternativeName>
</protein>
<dbReference type="EMBL" id="JAPUBN010000016">
    <property type="protein sequence ID" value="MCZ2722146.1"/>
    <property type="molecule type" value="Genomic_DNA"/>
</dbReference>
<comment type="catalytic activity">
    <reaction evidence="1">
        <text>AMP + H2O = D-ribose 5-phosphate + adenine</text>
        <dbReference type="Rhea" id="RHEA:20129"/>
        <dbReference type="ChEBI" id="CHEBI:15377"/>
        <dbReference type="ChEBI" id="CHEBI:16708"/>
        <dbReference type="ChEBI" id="CHEBI:78346"/>
        <dbReference type="ChEBI" id="CHEBI:456215"/>
        <dbReference type="EC" id="3.2.2.4"/>
    </reaction>
</comment>